<organism evidence="3 4">
    <name type="scientific">Rheinheimera riviphila</name>
    <dbReference type="NCBI Taxonomy" id="1834037"/>
    <lineage>
        <taxon>Bacteria</taxon>
        <taxon>Pseudomonadati</taxon>
        <taxon>Pseudomonadota</taxon>
        <taxon>Gammaproteobacteria</taxon>
        <taxon>Chromatiales</taxon>
        <taxon>Chromatiaceae</taxon>
        <taxon>Rheinheimera</taxon>
    </lineage>
</organism>
<dbReference type="PANTHER" id="PTHR30143:SF0">
    <property type="entry name" value="2-KETO-4-PENTENOATE HYDRATASE"/>
    <property type="match status" value="1"/>
</dbReference>
<keyword evidence="1" id="KW-0456">Lyase</keyword>
<evidence type="ECO:0000259" key="2">
    <source>
        <dbReference type="Pfam" id="PF01557"/>
    </source>
</evidence>
<accession>A0A437QGB1</accession>
<sequence>MNIDQLPAPVLSTSLLQQAAAILAERRKLGEVGPLLTDTLRPRSQADAFALQQQVAVAMAEPIAGWKCLLPTPDKIVVAPIYQSTVARFDNDTADIQQCALWPSIVPASQGLARVEPELAFVLSKDLSPRAAPYTEAEIDQAIGATHLALELIQSRFSHDSGAGFFDQLADGLFNQGLFLGPELQPTPGFDGSEFALQLTFNDGRVQNFNAVHPNQQPRAGLYWLVNFLSANNIALLAGQAVITGSYAGVLDLPFGEDMRFQYGDWGQFRLRFVTKTS</sequence>
<name>A0A437QGB1_9GAMM</name>
<keyword evidence="4" id="KW-1185">Reference proteome</keyword>
<dbReference type="EMBL" id="SACS01000020">
    <property type="protein sequence ID" value="RVU33589.1"/>
    <property type="molecule type" value="Genomic_DNA"/>
</dbReference>
<comment type="caution">
    <text evidence="3">The sequence shown here is derived from an EMBL/GenBank/DDBJ whole genome shotgun (WGS) entry which is preliminary data.</text>
</comment>
<evidence type="ECO:0000256" key="1">
    <source>
        <dbReference type="ARBA" id="ARBA00023239"/>
    </source>
</evidence>
<dbReference type="Pfam" id="PF01557">
    <property type="entry name" value="FAA_hydrolase"/>
    <property type="match status" value="1"/>
</dbReference>
<dbReference type="OrthoDB" id="9792137at2"/>
<proteinExistence type="predicted"/>
<dbReference type="InterPro" id="IPR050772">
    <property type="entry name" value="Hydratase-Decarb/MhpD_sf"/>
</dbReference>
<dbReference type="InterPro" id="IPR036663">
    <property type="entry name" value="Fumarylacetoacetase_C_sf"/>
</dbReference>
<dbReference type="SUPFAM" id="SSF56529">
    <property type="entry name" value="FAH"/>
    <property type="match status" value="1"/>
</dbReference>
<dbReference type="PANTHER" id="PTHR30143">
    <property type="entry name" value="ACID HYDRATASE"/>
    <property type="match status" value="1"/>
</dbReference>
<dbReference type="AlphaFoldDB" id="A0A437QGB1"/>
<dbReference type="GO" id="GO:0005737">
    <property type="term" value="C:cytoplasm"/>
    <property type="evidence" value="ECO:0007669"/>
    <property type="project" value="TreeGrafter"/>
</dbReference>
<dbReference type="Proteomes" id="UP000283077">
    <property type="component" value="Unassembled WGS sequence"/>
</dbReference>
<dbReference type="Gene3D" id="3.90.850.10">
    <property type="entry name" value="Fumarylacetoacetase-like, C-terminal domain"/>
    <property type="match status" value="1"/>
</dbReference>
<evidence type="ECO:0000313" key="3">
    <source>
        <dbReference type="EMBL" id="RVU33589.1"/>
    </source>
</evidence>
<evidence type="ECO:0000313" key="4">
    <source>
        <dbReference type="Proteomes" id="UP000283077"/>
    </source>
</evidence>
<feature type="domain" description="Fumarylacetoacetase-like C-terminal" evidence="2">
    <location>
        <begin position="106"/>
        <end position="257"/>
    </location>
</feature>
<dbReference type="GO" id="GO:0008684">
    <property type="term" value="F:2-oxopent-4-enoate hydratase activity"/>
    <property type="evidence" value="ECO:0007669"/>
    <property type="project" value="TreeGrafter"/>
</dbReference>
<protein>
    <submittedName>
        <fullName evidence="3">Hydratase</fullName>
    </submittedName>
</protein>
<gene>
    <name evidence="3" type="ORF">EOE67_16395</name>
</gene>
<reference evidence="3 4" key="1">
    <citation type="submission" date="2019-01" db="EMBL/GenBank/DDBJ databases">
        <authorList>
            <person name="Chen W.-M."/>
        </authorList>
    </citation>
    <scope>NUCLEOTIDE SEQUENCE [LARGE SCALE GENOMIC DNA]</scope>
    <source>
        <strain evidence="3 4">KYPC3</strain>
    </source>
</reference>
<dbReference type="RefSeq" id="WP_127700414.1">
    <property type="nucleotide sequence ID" value="NZ_SACS01000020.1"/>
</dbReference>
<dbReference type="InterPro" id="IPR011234">
    <property type="entry name" value="Fumarylacetoacetase-like_C"/>
</dbReference>